<dbReference type="EMBL" id="CM004391">
    <property type="protein sequence ID" value="OAY50326.1"/>
    <property type="molecule type" value="Genomic_DNA"/>
</dbReference>
<sequence>MIKHINESSGWWYKACSNCKSSTQSHNDNFWCNNKCDILKEPPVSWYIVYIFYLLIA</sequence>
<evidence type="ECO:0000313" key="1">
    <source>
        <dbReference type="EMBL" id="OAY50326.1"/>
    </source>
</evidence>
<name>A0A2C9VVM9_MANES</name>
<proteinExistence type="predicted"/>
<dbReference type="SUPFAM" id="SSF50249">
    <property type="entry name" value="Nucleic acid-binding proteins"/>
    <property type="match status" value="1"/>
</dbReference>
<organism evidence="1">
    <name type="scientific">Manihot esculenta</name>
    <name type="common">Cassava</name>
    <name type="synonym">Jatropha manihot</name>
    <dbReference type="NCBI Taxonomy" id="3983"/>
    <lineage>
        <taxon>Eukaryota</taxon>
        <taxon>Viridiplantae</taxon>
        <taxon>Streptophyta</taxon>
        <taxon>Embryophyta</taxon>
        <taxon>Tracheophyta</taxon>
        <taxon>Spermatophyta</taxon>
        <taxon>Magnoliopsida</taxon>
        <taxon>eudicotyledons</taxon>
        <taxon>Gunneridae</taxon>
        <taxon>Pentapetalae</taxon>
        <taxon>rosids</taxon>
        <taxon>fabids</taxon>
        <taxon>Malpighiales</taxon>
        <taxon>Euphorbiaceae</taxon>
        <taxon>Crotonoideae</taxon>
        <taxon>Manihoteae</taxon>
        <taxon>Manihot</taxon>
    </lineage>
</organism>
<dbReference type="Gene3D" id="2.40.50.140">
    <property type="entry name" value="Nucleic acid-binding proteins"/>
    <property type="match status" value="1"/>
</dbReference>
<protein>
    <submittedName>
        <fullName evidence="1">Uncharacterized protein</fullName>
    </submittedName>
</protein>
<dbReference type="InterPro" id="IPR012340">
    <property type="entry name" value="NA-bd_OB-fold"/>
</dbReference>
<gene>
    <name evidence="1" type="ORF">MANES_05G127100</name>
</gene>
<dbReference type="AlphaFoldDB" id="A0A2C9VVM9"/>
<reference evidence="1" key="1">
    <citation type="submission" date="2016-02" db="EMBL/GenBank/DDBJ databases">
        <title>WGS assembly of Manihot esculenta.</title>
        <authorList>
            <person name="Bredeson J.V."/>
            <person name="Prochnik S.E."/>
            <person name="Lyons J.B."/>
            <person name="Schmutz J."/>
            <person name="Grimwood J."/>
            <person name="Vrebalov J."/>
            <person name="Bart R.S."/>
            <person name="Amuge T."/>
            <person name="Ferguson M.E."/>
            <person name="Green R."/>
            <person name="Putnam N."/>
            <person name="Stites J."/>
            <person name="Rounsley S."/>
            <person name="Rokhsar D.S."/>
        </authorList>
    </citation>
    <scope>NUCLEOTIDE SEQUENCE [LARGE SCALE GENOMIC DNA]</scope>
    <source>
        <tissue evidence="1">Leaf</tissue>
    </source>
</reference>
<accession>A0A2C9VVM9</accession>